<feature type="compositionally biased region" description="Basic and acidic residues" evidence="1">
    <location>
        <begin position="97"/>
        <end position="107"/>
    </location>
</feature>
<accession>A0A9Q1DZX0</accession>
<evidence type="ECO:0000313" key="2">
    <source>
        <dbReference type="EMBL" id="KAJ8284869.1"/>
    </source>
</evidence>
<organism evidence="2 3">
    <name type="scientific">Conger conger</name>
    <name type="common">Conger eel</name>
    <name type="synonym">Muraena conger</name>
    <dbReference type="NCBI Taxonomy" id="82655"/>
    <lineage>
        <taxon>Eukaryota</taxon>
        <taxon>Metazoa</taxon>
        <taxon>Chordata</taxon>
        <taxon>Craniata</taxon>
        <taxon>Vertebrata</taxon>
        <taxon>Euteleostomi</taxon>
        <taxon>Actinopterygii</taxon>
        <taxon>Neopterygii</taxon>
        <taxon>Teleostei</taxon>
        <taxon>Anguilliformes</taxon>
        <taxon>Congridae</taxon>
        <taxon>Conger</taxon>
    </lineage>
</organism>
<feature type="region of interest" description="Disordered" evidence="1">
    <location>
        <begin position="180"/>
        <end position="213"/>
    </location>
</feature>
<evidence type="ECO:0000313" key="3">
    <source>
        <dbReference type="Proteomes" id="UP001152803"/>
    </source>
</evidence>
<protein>
    <submittedName>
        <fullName evidence="2">Uncharacterized protein</fullName>
    </submittedName>
</protein>
<feature type="compositionally biased region" description="Basic and acidic residues" evidence="1">
    <location>
        <begin position="194"/>
        <end position="204"/>
    </location>
</feature>
<proteinExistence type="predicted"/>
<evidence type="ECO:0000256" key="1">
    <source>
        <dbReference type="SAM" id="MobiDB-lite"/>
    </source>
</evidence>
<comment type="caution">
    <text evidence="2">The sequence shown here is derived from an EMBL/GenBank/DDBJ whole genome shotgun (WGS) entry which is preliminary data.</text>
</comment>
<gene>
    <name evidence="2" type="ORF">COCON_G00037190</name>
</gene>
<dbReference type="EMBL" id="JAFJMO010000002">
    <property type="protein sequence ID" value="KAJ8284869.1"/>
    <property type="molecule type" value="Genomic_DNA"/>
</dbReference>
<feature type="region of interest" description="Disordered" evidence="1">
    <location>
        <begin position="88"/>
        <end position="153"/>
    </location>
</feature>
<dbReference type="Proteomes" id="UP001152803">
    <property type="component" value="Unassembled WGS sequence"/>
</dbReference>
<sequence>MDTAPTPTRGLWRWDSVSLPVQEGKDPAIIKTLPTAPNPQPPGEGPGEISILRPRRPATTENEHVCRGVPGDPRYGGFAVFRGKLRAPLRVPGPPRVGKDGEERREVPSPAPPPSRRMSECEGPGRLAAERRDTRPSGFSQQTPSGKQPPLWTMDEHIVRREFAIQETVEGKDAQMMTSLRRALSRSWPSGSWGERRSKEEHTKNTPVLPTCV</sequence>
<keyword evidence="3" id="KW-1185">Reference proteome</keyword>
<feature type="region of interest" description="Disordered" evidence="1">
    <location>
        <begin position="33"/>
        <end position="70"/>
    </location>
</feature>
<reference evidence="2" key="1">
    <citation type="journal article" date="2023" name="Science">
        <title>Genome structures resolve the early diversification of teleost fishes.</title>
        <authorList>
            <person name="Parey E."/>
            <person name="Louis A."/>
            <person name="Montfort J."/>
            <person name="Bouchez O."/>
            <person name="Roques C."/>
            <person name="Iampietro C."/>
            <person name="Lluch J."/>
            <person name="Castinel A."/>
            <person name="Donnadieu C."/>
            <person name="Desvignes T."/>
            <person name="Floi Bucao C."/>
            <person name="Jouanno E."/>
            <person name="Wen M."/>
            <person name="Mejri S."/>
            <person name="Dirks R."/>
            <person name="Jansen H."/>
            <person name="Henkel C."/>
            <person name="Chen W.J."/>
            <person name="Zahm M."/>
            <person name="Cabau C."/>
            <person name="Klopp C."/>
            <person name="Thompson A.W."/>
            <person name="Robinson-Rechavi M."/>
            <person name="Braasch I."/>
            <person name="Lecointre G."/>
            <person name="Bobe J."/>
            <person name="Postlethwait J.H."/>
            <person name="Berthelot C."/>
            <person name="Roest Crollius H."/>
            <person name="Guiguen Y."/>
        </authorList>
    </citation>
    <scope>NUCLEOTIDE SEQUENCE</scope>
    <source>
        <strain evidence="2">Concon-B</strain>
    </source>
</reference>
<name>A0A9Q1DZX0_CONCO</name>
<dbReference type="AlphaFoldDB" id="A0A9Q1DZX0"/>
<feature type="compositionally biased region" description="Polar residues" evidence="1">
    <location>
        <begin position="137"/>
        <end position="146"/>
    </location>
</feature>